<keyword evidence="1" id="KW-1133">Transmembrane helix</keyword>
<protein>
    <submittedName>
        <fullName evidence="2">Uncharacterized protein</fullName>
    </submittedName>
</protein>
<name>A0A8J2XEX4_9MICO</name>
<reference evidence="2" key="1">
    <citation type="journal article" date="2014" name="Int. J. Syst. Evol. Microbiol.">
        <title>Complete genome sequence of Corynebacterium casei LMG S-19264T (=DSM 44701T), isolated from a smear-ripened cheese.</title>
        <authorList>
            <consortium name="US DOE Joint Genome Institute (JGI-PGF)"/>
            <person name="Walter F."/>
            <person name="Albersmeier A."/>
            <person name="Kalinowski J."/>
            <person name="Ruckert C."/>
        </authorList>
    </citation>
    <scope>NUCLEOTIDE SEQUENCE</scope>
    <source>
        <strain evidence="2">CGMCC 1.12785</strain>
    </source>
</reference>
<dbReference type="Proteomes" id="UP000616114">
    <property type="component" value="Unassembled WGS sequence"/>
</dbReference>
<accession>A0A8J2XEX4</accession>
<proteinExistence type="predicted"/>
<dbReference type="AlphaFoldDB" id="A0A8J2XEX4"/>
<reference evidence="2" key="2">
    <citation type="submission" date="2020-09" db="EMBL/GenBank/DDBJ databases">
        <authorList>
            <person name="Sun Q."/>
            <person name="Zhou Y."/>
        </authorList>
    </citation>
    <scope>NUCLEOTIDE SEQUENCE</scope>
    <source>
        <strain evidence="2">CGMCC 1.12785</strain>
    </source>
</reference>
<comment type="caution">
    <text evidence="2">The sequence shown here is derived from an EMBL/GenBank/DDBJ whole genome shotgun (WGS) entry which is preliminary data.</text>
</comment>
<gene>
    <name evidence="2" type="ORF">GCM10011333_12040</name>
</gene>
<organism evidence="2 3">
    <name type="scientific">Sediminivirga luteola</name>
    <dbReference type="NCBI Taxonomy" id="1774748"/>
    <lineage>
        <taxon>Bacteria</taxon>
        <taxon>Bacillati</taxon>
        <taxon>Actinomycetota</taxon>
        <taxon>Actinomycetes</taxon>
        <taxon>Micrococcales</taxon>
        <taxon>Brevibacteriaceae</taxon>
        <taxon>Sediminivirga</taxon>
    </lineage>
</organism>
<evidence type="ECO:0000256" key="1">
    <source>
        <dbReference type="SAM" id="Phobius"/>
    </source>
</evidence>
<sequence length="59" mass="6411">MAVQRNGVVERRRQARRSVQAMWGIARAAVAAGESMAAAFAPGLVKAREAARRDYGLVR</sequence>
<evidence type="ECO:0000313" key="3">
    <source>
        <dbReference type="Proteomes" id="UP000616114"/>
    </source>
</evidence>
<evidence type="ECO:0000313" key="2">
    <source>
        <dbReference type="EMBL" id="GGA10815.1"/>
    </source>
</evidence>
<keyword evidence="1" id="KW-0472">Membrane</keyword>
<keyword evidence="3" id="KW-1185">Reference proteome</keyword>
<feature type="transmembrane region" description="Helical" evidence="1">
    <location>
        <begin position="21"/>
        <end position="45"/>
    </location>
</feature>
<keyword evidence="1" id="KW-0812">Transmembrane</keyword>
<dbReference type="EMBL" id="BMFY01000004">
    <property type="protein sequence ID" value="GGA10815.1"/>
    <property type="molecule type" value="Genomic_DNA"/>
</dbReference>